<dbReference type="Gene3D" id="2.170.140.10">
    <property type="entry name" value="Chitin binding domain"/>
    <property type="match status" value="1"/>
</dbReference>
<feature type="chain" id="PRO_5005788128" evidence="1">
    <location>
        <begin position="26"/>
        <end position="414"/>
    </location>
</feature>
<evidence type="ECO:0000313" key="3">
    <source>
        <dbReference type="EMBL" id="ALC45289.1"/>
    </source>
</evidence>
<dbReference type="PROSITE" id="PS50940">
    <property type="entry name" value="CHIT_BIND_II"/>
    <property type="match status" value="1"/>
</dbReference>
<name>A0A0M3QX58_DROBS</name>
<dbReference type="SUPFAM" id="SSF57625">
    <property type="entry name" value="Invertebrate chitin-binding proteins"/>
    <property type="match status" value="1"/>
</dbReference>
<organism evidence="3 4">
    <name type="scientific">Drosophila busckii</name>
    <name type="common">Fruit fly</name>
    <dbReference type="NCBI Taxonomy" id="30019"/>
    <lineage>
        <taxon>Eukaryota</taxon>
        <taxon>Metazoa</taxon>
        <taxon>Ecdysozoa</taxon>
        <taxon>Arthropoda</taxon>
        <taxon>Hexapoda</taxon>
        <taxon>Insecta</taxon>
        <taxon>Pterygota</taxon>
        <taxon>Neoptera</taxon>
        <taxon>Endopterygota</taxon>
        <taxon>Diptera</taxon>
        <taxon>Brachycera</taxon>
        <taxon>Muscomorpha</taxon>
        <taxon>Ephydroidea</taxon>
        <taxon>Drosophilidae</taxon>
        <taxon>Drosophila</taxon>
    </lineage>
</organism>
<protein>
    <submittedName>
        <fullName evidence="3">CG14607</fullName>
    </submittedName>
</protein>
<proteinExistence type="predicted"/>
<reference evidence="3 4" key="1">
    <citation type="submission" date="2015-08" db="EMBL/GenBank/DDBJ databases">
        <title>Ancestral chromatin configuration constrains chromatin evolution on differentiating sex chromosomes in Drosophila.</title>
        <authorList>
            <person name="Zhou Q."/>
            <person name="Bachtrog D."/>
        </authorList>
    </citation>
    <scope>NUCLEOTIDE SEQUENCE [LARGE SCALE GENOMIC DNA]</scope>
    <source>
        <tissue evidence="3">Whole larvae</tissue>
    </source>
</reference>
<dbReference type="GO" id="GO:0005576">
    <property type="term" value="C:extracellular region"/>
    <property type="evidence" value="ECO:0007669"/>
    <property type="project" value="InterPro"/>
</dbReference>
<evidence type="ECO:0000313" key="4">
    <source>
        <dbReference type="Proteomes" id="UP000494163"/>
    </source>
</evidence>
<evidence type="ECO:0000256" key="1">
    <source>
        <dbReference type="SAM" id="SignalP"/>
    </source>
</evidence>
<feature type="domain" description="Chitin-binding type-2" evidence="2">
    <location>
        <begin position="191"/>
        <end position="249"/>
    </location>
</feature>
<keyword evidence="1" id="KW-0732">Signal</keyword>
<gene>
    <name evidence="3" type="ORF">Dbus_chr3Rg39</name>
</gene>
<dbReference type="InterPro" id="IPR036508">
    <property type="entry name" value="Chitin-bd_dom_sf"/>
</dbReference>
<accession>A0A0M3QX58</accession>
<dbReference type="GO" id="GO:0008061">
    <property type="term" value="F:chitin binding"/>
    <property type="evidence" value="ECO:0007669"/>
    <property type="project" value="InterPro"/>
</dbReference>
<dbReference type="InterPro" id="IPR052976">
    <property type="entry name" value="Scoloptoxin-like"/>
</dbReference>
<dbReference type="OrthoDB" id="6428908at2759"/>
<dbReference type="STRING" id="30019.A0A0M3QX58"/>
<dbReference type="EMBL" id="CP012526">
    <property type="protein sequence ID" value="ALC45289.1"/>
    <property type="molecule type" value="Genomic_DNA"/>
</dbReference>
<dbReference type="Proteomes" id="UP000494163">
    <property type="component" value="Chromosome 3R"/>
</dbReference>
<evidence type="ECO:0000259" key="2">
    <source>
        <dbReference type="PROSITE" id="PS50940"/>
    </source>
</evidence>
<dbReference type="InterPro" id="IPR002557">
    <property type="entry name" value="Chitin-bd_dom"/>
</dbReference>
<sequence>MHRKQQERFATILAIFLLLWDTTDAQLQVQAQSGYKYVHPELETGELVGGVIAADRHSPTTYSTGSSIALSPSSNPPPRATAATAYGTGLFSSPPVGFMASEQATTAFGAPAVVDARRSTGTGITARSGPYGPQTQTQTQYGSIAGSAVSPATRQSDFVNVYSDESIADYSAIPGEPGVDYPVYARMPRTNFECAQQTLPGYYADIEAQCQVFHICALNRTYSFLCPNGTVFSQETLVCVWWNQYDCTSAPSLYANNAYIYDYSTGTGALNSAPPNAPNNDVYRSNATPQIVTAYGAVAPSSSTGALRVTNPPAQVPGYHAAHGSYVTVPPTKSQTQSLYGSPSGIALNVATAPSQAINRIHSTAAAGVPALLSGLVLEPSNNYGKQPQHQVLRNREYLPPAGVSHHQKRSIPA</sequence>
<feature type="signal peptide" evidence="1">
    <location>
        <begin position="1"/>
        <end position="25"/>
    </location>
</feature>
<dbReference type="SMART" id="SM00494">
    <property type="entry name" value="ChtBD2"/>
    <property type="match status" value="1"/>
</dbReference>
<dbReference type="PANTHER" id="PTHR22933:SF42">
    <property type="entry name" value="FI18455P1-RELATED"/>
    <property type="match status" value="1"/>
</dbReference>
<keyword evidence="4" id="KW-1185">Reference proteome</keyword>
<dbReference type="PANTHER" id="PTHR22933">
    <property type="entry name" value="FI18007P1-RELATED"/>
    <property type="match status" value="1"/>
</dbReference>
<dbReference type="Pfam" id="PF01607">
    <property type="entry name" value="CBM_14"/>
    <property type="match status" value="1"/>
</dbReference>
<dbReference type="AlphaFoldDB" id="A0A0M3QX58"/>